<protein>
    <submittedName>
        <fullName evidence="1">Uncharacterized protein</fullName>
    </submittedName>
</protein>
<accession>A0A2P8H6B9</accession>
<proteinExistence type="predicted"/>
<reference evidence="1 2" key="1">
    <citation type="submission" date="2018-03" db="EMBL/GenBank/DDBJ databases">
        <title>Genomic Encyclopedia of Type Strains, Phase III (KMG-III): the genomes of soil and plant-associated and newly described type strains.</title>
        <authorList>
            <person name="Whitman W."/>
        </authorList>
    </citation>
    <scope>NUCLEOTIDE SEQUENCE [LARGE SCALE GENOMIC DNA]</scope>
    <source>
        <strain evidence="1 2">CGMCC 1.12259</strain>
    </source>
</reference>
<evidence type="ECO:0000313" key="2">
    <source>
        <dbReference type="Proteomes" id="UP000242682"/>
    </source>
</evidence>
<gene>
    <name evidence="1" type="ORF">B0H99_10115</name>
</gene>
<dbReference type="Proteomes" id="UP000242682">
    <property type="component" value="Unassembled WGS sequence"/>
</dbReference>
<evidence type="ECO:0000313" key="1">
    <source>
        <dbReference type="EMBL" id="PSL41772.1"/>
    </source>
</evidence>
<dbReference type="OrthoDB" id="2573403at2"/>
<dbReference type="AlphaFoldDB" id="A0A2P8H6B9"/>
<organism evidence="1 2">
    <name type="scientific">Planomicrobium soli</name>
    <dbReference type="NCBI Taxonomy" id="1176648"/>
    <lineage>
        <taxon>Bacteria</taxon>
        <taxon>Bacillati</taxon>
        <taxon>Bacillota</taxon>
        <taxon>Bacilli</taxon>
        <taxon>Bacillales</taxon>
        <taxon>Caryophanaceae</taxon>
        <taxon>Planomicrobium</taxon>
    </lineage>
</organism>
<name>A0A2P8H6B9_9BACL</name>
<dbReference type="EMBL" id="PYAT01000001">
    <property type="protein sequence ID" value="PSL41772.1"/>
    <property type="molecule type" value="Genomic_DNA"/>
</dbReference>
<sequence>MSIDNTIFSNRDRDESLIIYPTAEALDAYFSSISCGIESSEICNAINRIFGIDIDLAPVLHPDYAFLDSRTAIDSYLKKHGNKQGGPEIRQIIQQLFGMNLAGIAELYKDRIDLYSKDQWMVQNDLALFLVHTGKKDIDVRIIPTDYFIKKTGMEVVPPSLQEALAPLGYSYIESEQHLYYKDPDGQPVSGEFKIKTMKAIAKIVHADFVGF</sequence>
<dbReference type="RefSeq" id="WP_106531584.1">
    <property type="nucleotide sequence ID" value="NZ_PYAT01000001.1"/>
</dbReference>
<comment type="caution">
    <text evidence="1">The sequence shown here is derived from an EMBL/GenBank/DDBJ whole genome shotgun (WGS) entry which is preliminary data.</text>
</comment>
<keyword evidence="2" id="KW-1185">Reference proteome</keyword>